<dbReference type="PROSITE" id="PS51841">
    <property type="entry name" value="LTD"/>
    <property type="match status" value="3"/>
</dbReference>
<dbReference type="InterPro" id="IPR051918">
    <property type="entry name" value="STPP_CPPED1"/>
</dbReference>
<dbReference type="PANTHER" id="PTHR43143">
    <property type="entry name" value="METALLOPHOSPHOESTERASE, CALCINEURIN SUPERFAMILY"/>
    <property type="match status" value="1"/>
</dbReference>
<dbReference type="Pfam" id="PF00932">
    <property type="entry name" value="LTD"/>
    <property type="match status" value="2"/>
</dbReference>
<dbReference type="Proteomes" id="UP001241072">
    <property type="component" value="Unassembled WGS sequence"/>
</dbReference>
<comment type="caution">
    <text evidence="4">The sequence shown here is derived from an EMBL/GenBank/DDBJ whole genome shotgun (WGS) entry which is preliminary data.</text>
</comment>
<dbReference type="InterPro" id="IPR029052">
    <property type="entry name" value="Metallo-depent_PP-like"/>
</dbReference>
<evidence type="ECO:0000256" key="1">
    <source>
        <dbReference type="SAM" id="MobiDB-lite"/>
    </source>
</evidence>
<dbReference type="RefSeq" id="WP_305003725.1">
    <property type="nucleotide sequence ID" value="NZ_JAUQUB010000004.1"/>
</dbReference>
<dbReference type="SUPFAM" id="SSF74853">
    <property type="entry name" value="Lamin A/C globular tail domain"/>
    <property type="match status" value="3"/>
</dbReference>
<feature type="domain" description="LTD" evidence="3">
    <location>
        <begin position="195"/>
        <end position="346"/>
    </location>
</feature>
<dbReference type="SUPFAM" id="SSF56300">
    <property type="entry name" value="Metallo-dependent phosphatases"/>
    <property type="match status" value="1"/>
</dbReference>
<gene>
    <name evidence="4" type="ORF">Q5716_13755</name>
</gene>
<feature type="domain" description="LTD" evidence="3">
    <location>
        <begin position="367"/>
        <end position="494"/>
    </location>
</feature>
<keyword evidence="5" id="KW-1185">Reference proteome</keyword>
<feature type="signal peptide" evidence="2">
    <location>
        <begin position="1"/>
        <end position="28"/>
    </location>
</feature>
<dbReference type="InterPro" id="IPR004843">
    <property type="entry name" value="Calcineurin-like_PHP"/>
</dbReference>
<dbReference type="InterPro" id="IPR001322">
    <property type="entry name" value="Lamin_tail_dom"/>
</dbReference>
<protein>
    <submittedName>
        <fullName evidence="4">Lamin tail domain-containing protein</fullName>
    </submittedName>
</protein>
<evidence type="ECO:0000256" key="2">
    <source>
        <dbReference type="SAM" id="SignalP"/>
    </source>
</evidence>
<name>A0ABT9BQL3_9MICO</name>
<dbReference type="Gene3D" id="3.60.21.10">
    <property type="match status" value="1"/>
</dbReference>
<feature type="region of interest" description="Disordered" evidence="1">
    <location>
        <begin position="601"/>
        <end position="621"/>
    </location>
</feature>
<evidence type="ECO:0000259" key="3">
    <source>
        <dbReference type="PROSITE" id="PS51841"/>
    </source>
</evidence>
<sequence>MIRLSRALVATATLSALLAVGIPVTAHAAEDPAEGAPRILINELANGGPRSDSDSFFELRNWGDEPVDLTGWQVFRCSAQGLRSNVGRTEGDLAGIVLQPGEIVTVSRVGMPGRLHITEAFALTGFGLYLEDPDDRLADAVGVYPNEPWMTESECTVGRNLPNRLDFAAGESWQRVSATGDLERDFVVAPATIDAPNRTAPSASAESPVVISEVAPFGPAGAEDEFVELENTGTEAVDVGGWQLYRCTASGRANPGSLELVVPDGTLLAAGERWVIGGDRFAGERDAALGHSLANVEFGVLLRTGSGALVDRVAVSAHDDSACQDGDGKLRAILDGVAGESYQRTADGEYLVAPRTPGTSNAVVAESVLDAHPTVATGVAISELATDPSTEGMPAGSVQRNFIELGNYGTTPVDLSNWTVRRCQADGTRAAELQFTVPEGTRVEPGGVFLAARSGTDAASIADVTYDESLNFLGTGLWIEDADGNRVDRVGVYATNEMDSSNVVGSPCTNGAALTVYLPDRMLGETFHRAQFTGSDADDYVAAPATPGVIDDLDWTDPTARVATVETAALAVPVRERAVAGDEPTAAATVVEAWGGVSAAPLTHRSAPGEEELDPGHPAPVSDEGWGLPYVRLVLDASALSSGDLVGWSGSTVDRGELQLSVWSPGGWRLIDSGPSGLLSGALADGDIVNGRVELLVQDGPRSTPTVTTERDGMLEDPTDYDFAITHITDTQYLTESYPEVYAQLASWVADNAESREIAFAVHTGDLIQNWVDPDQNETRARAEFERASAIQSILEDAGVASSVLPGNHDNKRGVTNDLFNEYFPPSRYESNDWYGGSIAPGDNSASCSTFDEAGARFLVLSLPYAYGEREIAWAEQVVAAHPDHNVIVATHEHVQPKTLEVGALRSTGSRWVSRGGELWERVIAPNRNVVMVLSGHFHGLGQIVTENAGGIPGHTVVEVLADYQEFRTHTGERATGFFRMLQFDLDGGAVAVDTRSVRLAEPYSADFDYHQFLPDNGQPSIISNSRPWNIVGAGLQGRYSAEDDEFTAWLAFQHPKLVATDAVLAG</sequence>
<organism evidence="4 5">
    <name type="scientific">Antiquaquibacter soli</name>
    <dbReference type="NCBI Taxonomy" id="3064523"/>
    <lineage>
        <taxon>Bacteria</taxon>
        <taxon>Bacillati</taxon>
        <taxon>Actinomycetota</taxon>
        <taxon>Actinomycetes</taxon>
        <taxon>Micrococcales</taxon>
        <taxon>Microbacteriaceae</taxon>
        <taxon>Antiquaquibacter</taxon>
    </lineage>
</organism>
<dbReference type="Pfam" id="PF00149">
    <property type="entry name" value="Metallophos"/>
    <property type="match status" value="1"/>
</dbReference>
<evidence type="ECO:0000313" key="5">
    <source>
        <dbReference type="Proteomes" id="UP001241072"/>
    </source>
</evidence>
<dbReference type="InterPro" id="IPR036415">
    <property type="entry name" value="Lamin_tail_dom_sf"/>
</dbReference>
<dbReference type="Gene3D" id="2.60.40.1260">
    <property type="entry name" value="Lamin Tail domain"/>
    <property type="match status" value="2"/>
</dbReference>
<dbReference type="PANTHER" id="PTHR43143:SF5">
    <property type="entry name" value="SECRETED PROTEIN"/>
    <property type="match status" value="1"/>
</dbReference>
<dbReference type="EMBL" id="JAUQUB010000004">
    <property type="protein sequence ID" value="MDO7883295.1"/>
    <property type="molecule type" value="Genomic_DNA"/>
</dbReference>
<evidence type="ECO:0000313" key="4">
    <source>
        <dbReference type="EMBL" id="MDO7883295.1"/>
    </source>
</evidence>
<keyword evidence="2" id="KW-0732">Signal</keyword>
<feature type="domain" description="LTD" evidence="3">
    <location>
        <begin position="23"/>
        <end position="145"/>
    </location>
</feature>
<accession>A0ABT9BQL3</accession>
<feature type="chain" id="PRO_5046981856" evidence="2">
    <location>
        <begin position="29"/>
        <end position="1067"/>
    </location>
</feature>
<proteinExistence type="predicted"/>
<reference evidence="4 5" key="1">
    <citation type="submission" date="2023-07" db="EMBL/GenBank/DDBJ databases">
        <title>Protaetiibacter sp. nov WY-16 isolated from soil.</title>
        <authorList>
            <person name="Liu B."/>
            <person name="Wan Y."/>
        </authorList>
    </citation>
    <scope>NUCLEOTIDE SEQUENCE [LARGE SCALE GENOMIC DNA]</scope>
    <source>
        <strain evidence="4 5">WY-16</strain>
    </source>
</reference>